<dbReference type="PANTHER" id="PTHR21139">
    <property type="entry name" value="TRIOSEPHOSPHATE ISOMERASE"/>
    <property type="match status" value="1"/>
</dbReference>
<reference evidence="10 11" key="2">
    <citation type="journal article" date="2013" name="PLoS ONE">
        <title>INDIGO - INtegrated Data Warehouse of MIcrobial GenOmes with Examples from the Red Sea Extremophiles.</title>
        <authorList>
            <person name="Alam I."/>
            <person name="Antunes A."/>
            <person name="Kamau A.A."/>
            <person name="Ba Alawi W."/>
            <person name="Kalkatawi M."/>
            <person name="Stingl U."/>
            <person name="Bajic V.B."/>
        </authorList>
    </citation>
    <scope>NUCLEOTIDE SEQUENCE [LARGE SCALE GENOMIC DNA]</scope>
    <source>
        <strain evidence="10 11">E1L3A</strain>
    </source>
</reference>
<dbReference type="NCBIfam" id="TIGR00419">
    <property type="entry name" value="tim"/>
    <property type="match status" value="1"/>
</dbReference>
<evidence type="ECO:0000256" key="1">
    <source>
        <dbReference type="ARBA" id="ARBA00004680"/>
    </source>
</evidence>
<evidence type="ECO:0000256" key="9">
    <source>
        <dbReference type="RuleBase" id="RU363013"/>
    </source>
</evidence>
<protein>
    <recommendedName>
        <fullName evidence="8 9">Triosephosphate isomerase</fullName>
        <shortName evidence="8">TIM</shortName>
        <shortName evidence="8">TPI</shortName>
        <ecNumber evidence="8 9">5.3.1.1</ecNumber>
    </recommendedName>
    <alternativeName>
        <fullName evidence="8">Triose-phosphate isomerase</fullName>
    </alternativeName>
</protein>
<dbReference type="InterPro" id="IPR020861">
    <property type="entry name" value="Triosephosphate_isomerase_AS"/>
</dbReference>
<comment type="subunit">
    <text evidence="8 9">Homodimer.</text>
</comment>
<evidence type="ECO:0000313" key="10">
    <source>
        <dbReference type="EMBL" id="ERJ18657.1"/>
    </source>
</evidence>
<comment type="caution">
    <text evidence="10">The sequence shown here is derived from an EMBL/GenBank/DDBJ whole genome shotgun (WGS) entry which is preliminary data.</text>
</comment>
<accession>U2EK59</accession>
<keyword evidence="7 8" id="KW-0413">Isomerase</keyword>
<reference evidence="10 11" key="1">
    <citation type="journal article" date="2011" name="J. Bacteriol.">
        <title>Genome sequence of Salinisphaera shabanensis, a gammaproteobacterium from the harsh, variable environment of the brine-seawater interface of the Shaban Deep in the Red Sea.</title>
        <authorList>
            <person name="Antunes A."/>
            <person name="Alam I."/>
            <person name="Bajic V.B."/>
            <person name="Stingl U."/>
        </authorList>
    </citation>
    <scope>NUCLEOTIDE SEQUENCE [LARGE SCALE GENOMIC DNA]</scope>
    <source>
        <strain evidence="10 11">E1L3A</strain>
    </source>
</reference>
<keyword evidence="6 8" id="KW-0324">Glycolysis</keyword>
<gene>
    <name evidence="8 10" type="primary">tpiA</name>
    <name evidence="10" type="ORF">SSPSH_002355</name>
</gene>
<dbReference type="GO" id="GO:0004807">
    <property type="term" value="F:triose-phosphate isomerase activity"/>
    <property type="evidence" value="ECO:0007669"/>
    <property type="project" value="UniProtKB-UniRule"/>
</dbReference>
<evidence type="ECO:0000256" key="8">
    <source>
        <dbReference type="HAMAP-Rule" id="MF_00147"/>
    </source>
</evidence>
<dbReference type="GO" id="GO:0006094">
    <property type="term" value="P:gluconeogenesis"/>
    <property type="evidence" value="ECO:0007669"/>
    <property type="project" value="UniProtKB-UniRule"/>
</dbReference>
<comment type="pathway">
    <text evidence="2">Carbohydrate metabolism; erythritol degradation.</text>
</comment>
<evidence type="ECO:0000256" key="6">
    <source>
        <dbReference type="ARBA" id="ARBA00023152"/>
    </source>
</evidence>
<dbReference type="PROSITE" id="PS51440">
    <property type="entry name" value="TIM_2"/>
    <property type="match status" value="1"/>
</dbReference>
<dbReference type="GO" id="GO:0019563">
    <property type="term" value="P:glycerol catabolic process"/>
    <property type="evidence" value="ECO:0007669"/>
    <property type="project" value="TreeGrafter"/>
</dbReference>
<comment type="catalytic activity">
    <reaction evidence="8 9">
        <text>D-glyceraldehyde 3-phosphate = dihydroxyacetone phosphate</text>
        <dbReference type="Rhea" id="RHEA:18585"/>
        <dbReference type="ChEBI" id="CHEBI:57642"/>
        <dbReference type="ChEBI" id="CHEBI:59776"/>
        <dbReference type="EC" id="5.3.1.1"/>
    </reaction>
</comment>
<comment type="subcellular location">
    <subcellularLocation>
        <location evidence="8 9">Cytoplasm</location>
    </subcellularLocation>
</comment>
<dbReference type="GO" id="GO:0006096">
    <property type="term" value="P:glycolytic process"/>
    <property type="evidence" value="ECO:0007669"/>
    <property type="project" value="UniProtKB-UniRule"/>
</dbReference>
<sequence length="251" mass="25720">MSRTMLIAGNWKMNGDAGQVDAFARSLAADASAITADMLVCVPFVYIERLVAGLADAPVAVGGQNVAAEVDAGAFTGEVNGAMLADIGCRYVIVGHSERRAMYGETDSVVAAKTSAAVAVGLTPIVCVGETLEQREADQTEAVLAAQIGALFEQCDARTLAEVVIAYEPIWAIGTGRSASPEQAQDVHAFLRGQIADRDATISESVLLLYGGSVKPDNAAALFAGADVDGALIGGASLKADSFLDIARAAG</sequence>
<evidence type="ECO:0000313" key="11">
    <source>
        <dbReference type="Proteomes" id="UP000006242"/>
    </source>
</evidence>
<name>U2EK59_9GAMM</name>
<comment type="pathway">
    <text evidence="1 8 9">Carbohydrate degradation; glycolysis; D-glyceraldehyde 3-phosphate from glycerone phosphate: step 1/1.</text>
</comment>
<feature type="binding site" evidence="8">
    <location>
        <position position="174"/>
    </location>
    <ligand>
        <name>substrate</name>
    </ligand>
</feature>
<proteinExistence type="inferred from homology"/>
<dbReference type="InterPro" id="IPR000652">
    <property type="entry name" value="Triosephosphate_isomerase"/>
</dbReference>
<dbReference type="HAMAP" id="MF_00147_B">
    <property type="entry name" value="TIM_B"/>
    <property type="match status" value="1"/>
</dbReference>
<feature type="active site" description="Electrophile" evidence="8">
    <location>
        <position position="96"/>
    </location>
</feature>
<dbReference type="GO" id="GO:0005829">
    <property type="term" value="C:cytosol"/>
    <property type="evidence" value="ECO:0007669"/>
    <property type="project" value="TreeGrafter"/>
</dbReference>
<organism evidence="10 11">
    <name type="scientific">Salinisphaera shabanensis E1L3A</name>
    <dbReference type="NCBI Taxonomy" id="1033802"/>
    <lineage>
        <taxon>Bacteria</taxon>
        <taxon>Pseudomonadati</taxon>
        <taxon>Pseudomonadota</taxon>
        <taxon>Gammaproteobacteria</taxon>
        <taxon>Salinisphaerales</taxon>
        <taxon>Salinisphaeraceae</taxon>
        <taxon>Salinisphaera</taxon>
    </lineage>
</organism>
<dbReference type="eggNOG" id="COG0149">
    <property type="taxonomic scope" value="Bacteria"/>
</dbReference>
<evidence type="ECO:0000256" key="7">
    <source>
        <dbReference type="ARBA" id="ARBA00023235"/>
    </source>
</evidence>
<feature type="binding site" evidence="8">
    <location>
        <begin position="234"/>
        <end position="235"/>
    </location>
    <ligand>
        <name>substrate</name>
    </ligand>
</feature>
<dbReference type="SUPFAM" id="SSF51351">
    <property type="entry name" value="Triosephosphate isomerase (TIM)"/>
    <property type="match status" value="1"/>
</dbReference>
<dbReference type="InterPro" id="IPR022896">
    <property type="entry name" value="TrioseP_Isoase_bac/euk"/>
</dbReference>
<dbReference type="UniPathway" id="UPA00138"/>
<dbReference type="EC" id="5.3.1.1" evidence="8 9"/>
<feature type="binding site" evidence="8">
    <location>
        <begin position="10"/>
        <end position="12"/>
    </location>
    <ligand>
        <name>substrate</name>
    </ligand>
</feature>
<dbReference type="Gene3D" id="3.20.20.70">
    <property type="entry name" value="Aldolase class I"/>
    <property type="match status" value="1"/>
</dbReference>
<feature type="binding site" evidence="8">
    <location>
        <position position="213"/>
    </location>
    <ligand>
        <name>substrate</name>
    </ligand>
</feature>
<evidence type="ECO:0000256" key="4">
    <source>
        <dbReference type="ARBA" id="ARBA00022432"/>
    </source>
</evidence>
<dbReference type="Proteomes" id="UP000006242">
    <property type="component" value="Unassembled WGS sequence"/>
</dbReference>
<keyword evidence="11" id="KW-1185">Reference proteome</keyword>
<comment type="similarity">
    <text evidence="3 8 9">Belongs to the triosephosphate isomerase family.</text>
</comment>
<evidence type="ECO:0000256" key="5">
    <source>
        <dbReference type="ARBA" id="ARBA00022490"/>
    </source>
</evidence>
<dbReference type="STRING" id="1033802.SSPSH_002355"/>
<keyword evidence="4 8" id="KW-0312">Gluconeogenesis</keyword>
<dbReference type="InterPro" id="IPR013785">
    <property type="entry name" value="Aldolase_TIM"/>
</dbReference>
<evidence type="ECO:0000256" key="3">
    <source>
        <dbReference type="ARBA" id="ARBA00007422"/>
    </source>
</evidence>
<dbReference type="InterPro" id="IPR035990">
    <property type="entry name" value="TIM_sf"/>
</dbReference>
<dbReference type="EMBL" id="AFNV02000016">
    <property type="protein sequence ID" value="ERJ18657.1"/>
    <property type="molecule type" value="Genomic_DNA"/>
</dbReference>
<dbReference type="PROSITE" id="PS00171">
    <property type="entry name" value="TIM_1"/>
    <property type="match status" value="1"/>
</dbReference>
<dbReference type="OrthoDB" id="9809429at2"/>
<dbReference type="GO" id="GO:0046166">
    <property type="term" value="P:glyceraldehyde-3-phosphate biosynthetic process"/>
    <property type="evidence" value="ECO:0007669"/>
    <property type="project" value="TreeGrafter"/>
</dbReference>
<dbReference type="CDD" id="cd00311">
    <property type="entry name" value="TIM"/>
    <property type="match status" value="1"/>
</dbReference>
<dbReference type="FunFam" id="3.20.20.70:FF:000016">
    <property type="entry name" value="Triosephosphate isomerase"/>
    <property type="match status" value="1"/>
</dbReference>
<dbReference type="AlphaFoldDB" id="U2EK59"/>
<dbReference type="RefSeq" id="WP_006913449.1">
    <property type="nucleotide sequence ID" value="NZ_AFNV02000016.1"/>
</dbReference>
<dbReference type="Pfam" id="PF00121">
    <property type="entry name" value="TIM"/>
    <property type="match status" value="1"/>
</dbReference>
<dbReference type="PANTHER" id="PTHR21139:SF42">
    <property type="entry name" value="TRIOSEPHOSPHATE ISOMERASE"/>
    <property type="match status" value="1"/>
</dbReference>
<evidence type="ECO:0000256" key="2">
    <source>
        <dbReference type="ARBA" id="ARBA00004939"/>
    </source>
</evidence>
<dbReference type="UniPathway" id="UPA00109">
    <property type="reaction ID" value="UER00189"/>
</dbReference>
<comment type="pathway">
    <text evidence="8 9">Carbohydrate biosynthesis; gluconeogenesis.</text>
</comment>
<feature type="active site" description="Proton acceptor" evidence="8">
    <location>
        <position position="168"/>
    </location>
</feature>
<keyword evidence="5 8" id="KW-0963">Cytoplasm</keyword>
<comment type="function">
    <text evidence="8">Involved in the gluconeogenesis. Catalyzes stereospecifically the conversion of dihydroxyacetone phosphate (DHAP) to D-glyceraldehyde-3-phosphate (G3P).</text>
</comment>